<evidence type="ECO:0000313" key="4">
    <source>
        <dbReference type="Proteomes" id="UP000193431"/>
    </source>
</evidence>
<dbReference type="Proteomes" id="UP000193431">
    <property type="component" value="Chromosome"/>
</dbReference>
<dbReference type="Pfam" id="PF20584">
    <property type="entry name" value="DUF6787"/>
    <property type="match status" value="1"/>
</dbReference>
<keyword evidence="1" id="KW-0812">Transmembrane</keyword>
<dbReference type="GO" id="GO:0016740">
    <property type="term" value="F:transferase activity"/>
    <property type="evidence" value="ECO:0007669"/>
    <property type="project" value="UniProtKB-KW"/>
</dbReference>
<evidence type="ECO:0000313" key="3">
    <source>
        <dbReference type="EMBL" id="ARN77880.1"/>
    </source>
</evidence>
<dbReference type="RefSeq" id="WP_085766677.1">
    <property type="nucleotide sequence ID" value="NZ_CP019344.1"/>
</dbReference>
<dbReference type="EMBL" id="CP019344">
    <property type="protein sequence ID" value="ARN77880.1"/>
    <property type="molecule type" value="Genomic_DNA"/>
</dbReference>
<gene>
    <name evidence="3" type="ORF">BST97_07620</name>
</gene>
<organism evidence="3 4">
    <name type="scientific">Nonlabens spongiae</name>
    <dbReference type="NCBI Taxonomy" id="331648"/>
    <lineage>
        <taxon>Bacteria</taxon>
        <taxon>Pseudomonadati</taxon>
        <taxon>Bacteroidota</taxon>
        <taxon>Flavobacteriia</taxon>
        <taxon>Flavobacteriales</taxon>
        <taxon>Flavobacteriaceae</taxon>
        <taxon>Nonlabens</taxon>
    </lineage>
</organism>
<keyword evidence="3" id="KW-0808">Transferase</keyword>
<reference evidence="3 4" key="1">
    <citation type="submission" date="2016-11" db="EMBL/GenBank/DDBJ databases">
        <title>Trade-off between light-utilization and light-protection in marine flavobacteria.</title>
        <authorList>
            <person name="Kumagai Y."/>
        </authorList>
    </citation>
    <scope>NUCLEOTIDE SEQUENCE [LARGE SCALE GENOMIC DNA]</scope>
    <source>
        <strain evidence="3 4">JCM 13191</strain>
    </source>
</reference>
<evidence type="ECO:0000256" key="1">
    <source>
        <dbReference type="SAM" id="Phobius"/>
    </source>
</evidence>
<evidence type="ECO:0000259" key="2">
    <source>
        <dbReference type="Pfam" id="PF20584"/>
    </source>
</evidence>
<keyword evidence="1" id="KW-1133">Transmembrane helix</keyword>
<dbReference type="OrthoDB" id="1151370at2"/>
<dbReference type="InterPro" id="IPR046714">
    <property type="entry name" value="DUF6787"/>
</dbReference>
<keyword evidence="3" id="KW-0449">Lipoprotein</keyword>
<feature type="domain" description="DUF6787" evidence="2">
    <location>
        <begin position="89"/>
        <end position="166"/>
    </location>
</feature>
<protein>
    <submittedName>
        <fullName evidence="3">Prolipoprotein diacylglyceryl transferase</fullName>
    </submittedName>
</protein>
<dbReference type="STRING" id="331648.BST97_07620"/>
<name>A0A1W6MJV6_9FLAO</name>
<feature type="transmembrane region" description="Helical" evidence="1">
    <location>
        <begin position="16"/>
        <end position="38"/>
    </location>
</feature>
<feature type="transmembrane region" description="Helical" evidence="1">
    <location>
        <begin position="83"/>
        <end position="101"/>
    </location>
</feature>
<proteinExistence type="predicted"/>
<keyword evidence="4" id="KW-1185">Reference proteome</keyword>
<sequence>MQRLKENWDITRNWQLIYIFLGIVALLASGYFIAIKLIPTVFEDATYEYLFVAVVTLILAYFIYRLCIWIFQKLYKKWNVERRYRMIAIFLVFAITGSASARLSGPFLELFEIDLDHLSPWVFWPIRLLVIFPVYQILLVVIGWLFGQFDFFWWFEKKMLRRFGIKFDSE</sequence>
<feature type="transmembrane region" description="Helical" evidence="1">
    <location>
        <begin position="50"/>
        <end position="71"/>
    </location>
</feature>
<feature type="transmembrane region" description="Helical" evidence="1">
    <location>
        <begin position="121"/>
        <end position="154"/>
    </location>
</feature>
<dbReference type="AlphaFoldDB" id="A0A1W6MJV6"/>
<keyword evidence="1" id="KW-0472">Membrane</keyword>
<accession>A0A1W6MJV6</accession>